<dbReference type="STRING" id="266762.HQ36_08555"/>
<gene>
    <name evidence="1" type="ORF">HQ36_08555</name>
</gene>
<dbReference type="Proteomes" id="UP000030134">
    <property type="component" value="Unassembled WGS sequence"/>
</dbReference>
<evidence type="ECO:0000313" key="2">
    <source>
        <dbReference type="Proteomes" id="UP000030134"/>
    </source>
</evidence>
<proteinExistence type="predicted"/>
<organism evidence="1 2">
    <name type="scientific">Porphyromonas gingivicanis</name>
    <dbReference type="NCBI Taxonomy" id="266762"/>
    <lineage>
        <taxon>Bacteria</taxon>
        <taxon>Pseudomonadati</taxon>
        <taxon>Bacteroidota</taxon>
        <taxon>Bacteroidia</taxon>
        <taxon>Bacteroidales</taxon>
        <taxon>Porphyromonadaceae</taxon>
        <taxon>Porphyromonas</taxon>
    </lineage>
</organism>
<sequence>MIKGTCKLSSTTWSPLNVWRNTTISGDGELYLESKESHSINLDEGATLIIDRCRVDAKGEREPFD</sequence>
<name>A0A0A2G9B4_9PORP</name>
<evidence type="ECO:0000313" key="1">
    <source>
        <dbReference type="EMBL" id="KGN97069.1"/>
    </source>
</evidence>
<reference evidence="1 2" key="1">
    <citation type="submission" date="2014-08" db="EMBL/GenBank/DDBJ databases">
        <title>Porphyromonas gingivicanis strain:COT-022_OH1391 Genome sequencing.</title>
        <authorList>
            <person name="Wallis C."/>
            <person name="Deusch O."/>
            <person name="O'Flynn C."/>
            <person name="Davis I."/>
            <person name="Jospin G."/>
            <person name="Darling A.E."/>
            <person name="Coil D.A."/>
            <person name="Alexiev A."/>
            <person name="Horsfall A."/>
            <person name="Kirkwood N."/>
            <person name="Harris S."/>
            <person name="Eisen J.A."/>
        </authorList>
    </citation>
    <scope>NUCLEOTIDE SEQUENCE [LARGE SCALE GENOMIC DNA]</scope>
    <source>
        <strain evidence="2">COT-022 OH1391</strain>
    </source>
</reference>
<dbReference type="EMBL" id="JQZW01000019">
    <property type="protein sequence ID" value="KGN97069.1"/>
    <property type="molecule type" value="Genomic_DNA"/>
</dbReference>
<protein>
    <submittedName>
        <fullName evidence="1">Uncharacterized protein</fullName>
    </submittedName>
</protein>
<dbReference type="AlphaFoldDB" id="A0A0A2G9B4"/>
<comment type="caution">
    <text evidence="1">The sequence shown here is derived from an EMBL/GenBank/DDBJ whole genome shotgun (WGS) entry which is preliminary data.</text>
</comment>
<keyword evidence="2" id="KW-1185">Reference proteome</keyword>
<accession>A0A0A2G9B4</accession>